<dbReference type="Pfam" id="PF11326">
    <property type="entry name" value="PANTS-like"/>
    <property type="match status" value="1"/>
</dbReference>
<evidence type="ECO:0000313" key="6">
    <source>
        <dbReference type="RefSeq" id="XP_014678090.1"/>
    </source>
</evidence>
<evidence type="ECO:0000256" key="4">
    <source>
        <dbReference type="ARBA" id="ARBA00044235"/>
    </source>
</evidence>
<dbReference type="GeneID" id="106817894"/>
<dbReference type="Proteomes" id="UP000695022">
    <property type="component" value="Unplaced"/>
</dbReference>
<proteinExistence type="inferred from homology"/>
<comment type="similarity">
    <text evidence="1">Belongs to the UPF0545 family.</text>
</comment>
<feature type="non-terminal residue" evidence="6">
    <location>
        <position position="1"/>
    </location>
</feature>
<organism evidence="5 6">
    <name type="scientific">Priapulus caudatus</name>
    <name type="common">Priapulid worm</name>
    <dbReference type="NCBI Taxonomy" id="37621"/>
    <lineage>
        <taxon>Eukaryota</taxon>
        <taxon>Metazoa</taxon>
        <taxon>Ecdysozoa</taxon>
        <taxon>Scalidophora</taxon>
        <taxon>Priapulida</taxon>
        <taxon>Priapulimorpha</taxon>
        <taxon>Priapulimorphida</taxon>
        <taxon>Priapulidae</taxon>
        <taxon>Priapulus</taxon>
    </lineage>
</organism>
<comment type="subcellular location">
    <subcellularLocation>
        <location evidence="2">Synaptic cleft</location>
    </subcellularLocation>
</comment>
<protein>
    <recommendedName>
        <fullName evidence="3">Synaptic plasticity regulator PANTS</fullName>
    </recommendedName>
    <alternativeName>
        <fullName evidence="4">Plasticity-associated neural transcript short</fullName>
    </alternativeName>
</protein>
<evidence type="ECO:0000256" key="2">
    <source>
        <dbReference type="ARBA" id="ARBA00043942"/>
    </source>
</evidence>
<evidence type="ECO:0000313" key="5">
    <source>
        <dbReference type="Proteomes" id="UP000695022"/>
    </source>
</evidence>
<dbReference type="RefSeq" id="XP_014678090.1">
    <property type="nucleotide sequence ID" value="XM_014822604.1"/>
</dbReference>
<dbReference type="InterPro" id="IPR021475">
    <property type="entry name" value="Pants/Emi1-like"/>
</dbReference>
<accession>A0ABM1F0W9</accession>
<reference evidence="6" key="1">
    <citation type="submission" date="2025-08" db="UniProtKB">
        <authorList>
            <consortium name="RefSeq"/>
        </authorList>
    </citation>
    <scope>IDENTIFICATION</scope>
</reference>
<keyword evidence="5" id="KW-1185">Reference proteome</keyword>
<dbReference type="PANTHER" id="PTHR28052">
    <property type="entry name" value="UPF0545 PROTEIN C22ORF39"/>
    <property type="match status" value="1"/>
</dbReference>
<evidence type="ECO:0000256" key="1">
    <source>
        <dbReference type="ARBA" id="ARBA00006412"/>
    </source>
</evidence>
<name>A0ABM1F0W9_PRICU</name>
<evidence type="ECO:0000256" key="3">
    <source>
        <dbReference type="ARBA" id="ARBA00044072"/>
    </source>
</evidence>
<gene>
    <name evidence="6" type="primary">LOC106817894</name>
</gene>
<dbReference type="PANTHER" id="PTHR28052:SF1">
    <property type="entry name" value="UPF0545 PROTEIN C22ORF39"/>
    <property type="match status" value="1"/>
</dbReference>
<sequence length="137" mass="15881">LSPCEIYWEQYKECTSVRGKFHQYFIHGQQEECGQWKSDYDNCMKWKKKENKDALGEVLGNERRRLGDRLRASYANDVWELRDGPPATWAAPLPAWLQRENENTYLAVKCEQRHRDGDAAAAAAAARFAEPSRCTIL</sequence>